<organism evidence="2 3">
    <name type="scientific">Candidatus Clostridium radicumherbarum</name>
    <dbReference type="NCBI Taxonomy" id="3381662"/>
    <lineage>
        <taxon>Bacteria</taxon>
        <taxon>Bacillati</taxon>
        <taxon>Bacillota</taxon>
        <taxon>Clostridia</taxon>
        <taxon>Eubacteriales</taxon>
        <taxon>Clostridiaceae</taxon>
        <taxon>Clostridium</taxon>
    </lineage>
</organism>
<feature type="transmembrane region" description="Helical" evidence="1">
    <location>
        <begin position="112"/>
        <end position="141"/>
    </location>
</feature>
<dbReference type="PANTHER" id="PTHR36832">
    <property type="entry name" value="SLR1174 PROTEIN-RELATED"/>
    <property type="match status" value="1"/>
</dbReference>
<name>A0ABW8TMK4_9CLOT</name>
<evidence type="ECO:0000313" key="2">
    <source>
        <dbReference type="EMBL" id="MFL0266599.1"/>
    </source>
</evidence>
<keyword evidence="3" id="KW-1185">Reference proteome</keyword>
<dbReference type="PANTHER" id="PTHR36832:SF1">
    <property type="entry name" value="SLR1174 PROTEIN"/>
    <property type="match status" value="1"/>
</dbReference>
<dbReference type="Proteomes" id="UP001623661">
    <property type="component" value="Unassembled WGS sequence"/>
</dbReference>
<comment type="caution">
    <text evidence="2">The sequence shown here is derived from an EMBL/GenBank/DDBJ whole genome shotgun (WGS) entry which is preliminary data.</text>
</comment>
<accession>A0ABW8TMK4</accession>
<feature type="transmembrane region" description="Helical" evidence="1">
    <location>
        <begin position="67"/>
        <end position="85"/>
    </location>
</feature>
<keyword evidence="1" id="KW-1133">Transmembrane helix</keyword>
<reference evidence="2 3" key="1">
    <citation type="submission" date="2024-11" db="EMBL/GenBank/DDBJ databases">
        <authorList>
            <person name="Heng Y.C."/>
            <person name="Lim A.C.H."/>
            <person name="Lee J.K.Y."/>
            <person name="Kittelmann S."/>
        </authorList>
    </citation>
    <scope>NUCLEOTIDE SEQUENCE [LARGE SCALE GENOMIC DNA]</scope>
    <source>
        <strain evidence="2 3">WILCCON 0202</strain>
    </source>
</reference>
<feature type="transmembrane region" description="Helical" evidence="1">
    <location>
        <begin position="153"/>
        <end position="181"/>
    </location>
</feature>
<feature type="transmembrane region" description="Helical" evidence="1">
    <location>
        <begin position="236"/>
        <end position="258"/>
    </location>
</feature>
<protein>
    <submittedName>
        <fullName evidence="2">ABC transporter permease</fullName>
    </submittedName>
</protein>
<evidence type="ECO:0000313" key="3">
    <source>
        <dbReference type="Proteomes" id="UP001623661"/>
    </source>
</evidence>
<feature type="transmembrane region" description="Helical" evidence="1">
    <location>
        <begin position="29"/>
        <end position="47"/>
    </location>
</feature>
<keyword evidence="1" id="KW-0812">Transmembrane</keyword>
<dbReference type="Pfam" id="PF06182">
    <property type="entry name" value="ABC2_membrane_6"/>
    <property type="match status" value="1"/>
</dbReference>
<keyword evidence="1" id="KW-0472">Membrane</keyword>
<gene>
    <name evidence="2" type="ORF">ACJDUH_00700</name>
</gene>
<dbReference type="InterPro" id="IPR010390">
    <property type="entry name" value="ABC-2_transporter-like"/>
</dbReference>
<dbReference type="EMBL" id="JBJHZY010000001">
    <property type="protein sequence ID" value="MFL0266599.1"/>
    <property type="molecule type" value="Genomic_DNA"/>
</dbReference>
<proteinExistence type="predicted"/>
<sequence length="275" mass="31830">MGYIKKKFRLYWPFGRGVIQTLMSYRANFFMFVFGNLMRTFVLYYLWKAVFISSASSSLNGFSLKDMIIYIFMSNITAGTITTGADQDIGHEVRDGSIAMNLIKPINYQVRIFFMSLGGFVYQFFFVLLPVWIGLIAVRFFTLREVPPDFGTILLYLFSMLLGFIVSYLMNFCFGLLAFYVTNMWGISQIKEAVLLFFSGQLIPIAFFPLAMQNIMQFFPFSSLNYIPVMIYIKKLTGIALLQSLGIQLFWVVFLYFLSKWLWNRAINKLVILGG</sequence>
<evidence type="ECO:0000256" key="1">
    <source>
        <dbReference type="SAM" id="Phobius"/>
    </source>
</evidence>
<feature type="transmembrane region" description="Helical" evidence="1">
    <location>
        <begin position="193"/>
        <end position="216"/>
    </location>
</feature>